<dbReference type="Proteomes" id="UP000832072">
    <property type="component" value="Segment"/>
</dbReference>
<evidence type="ECO:0000313" key="1">
    <source>
        <dbReference type="EMBL" id="UNY47150.1"/>
    </source>
</evidence>
<dbReference type="EMBL" id="OM638103">
    <property type="protein sequence ID" value="UNY47150.1"/>
    <property type="molecule type" value="Genomic_DNA"/>
</dbReference>
<protein>
    <submittedName>
        <fullName evidence="1">Uncharacterized protein</fullName>
    </submittedName>
</protein>
<organism evidence="1 2">
    <name type="scientific">Cronobacter phage LPCS28</name>
    <dbReference type="NCBI Taxonomy" id="2924885"/>
    <lineage>
        <taxon>Viruses</taxon>
        <taxon>Duplodnaviria</taxon>
        <taxon>Heunggongvirae</taxon>
        <taxon>Uroviricota</taxon>
        <taxon>Caudoviricetes</taxon>
        <taxon>Pantevenvirales</taxon>
        <taxon>Straboviridae</taxon>
        <taxon>Nanhuvirus</taxon>
        <taxon>Nanhuvirus LPCS28</taxon>
    </lineage>
</organism>
<reference evidence="1 2" key="1">
    <citation type="submission" date="2022-02" db="EMBL/GenBank/DDBJ databases">
        <authorList>
            <person name="Tian F."/>
            <person name="Li J."/>
            <person name="Li F."/>
            <person name="Tong Y."/>
        </authorList>
    </citation>
    <scope>NUCLEOTIDE SEQUENCE [LARGE SCALE GENOMIC DNA]</scope>
</reference>
<proteinExistence type="predicted"/>
<keyword evidence="2" id="KW-1185">Reference proteome</keyword>
<evidence type="ECO:0000313" key="2">
    <source>
        <dbReference type="Proteomes" id="UP000832072"/>
    </source>
</evidence>
<gene>
    <name evidence="1" type="ORF">EHEKIMEA_00268</name>
</gene>
<accession>A0AAE9K6N1</accession>
<sequence length="66" mass="7898">MKLRILKLTTDQGYLYKVQRRIFFIWFDCCDGVDGHPFVPTFSRYQAAEMFGMHYAKIRKTKAVFL</sequence>
<name>A0AAE9K6N1_9CAUD</name>